<comment type="caution">
    <text evidence="4">The sequence shown here is derived from an EMBL/GenBank/DDBJ whole genome shotgun (WGS) entry which is preliminary data.</text>
</comment>
<dbReference type="Gene3D" id="3.20.20.140">
    <property type="entry name" value="Metal-dependent hydrolases"/>
    <property type="match status" value="1"/>
</dbReference>
<evidence type="ECO:0000259" key="3">
    <source>
        <dbReference type="Pfam" id="PF01979"/>
    </source>
</evidence>
<dbReference type="Proteomes" id="UP000245469">
    <property type="component" value="Unassembled WGS sequence"/>
</dbReference>
<organism evidence="4 5">
    <name type="scientific">Quadrisphaera granulorum</name>
    <dbReference type="NCBI Taxonomy" id="317664"/>
    <lineage>
        <taxon>Bacteria</taxon>
        <taxon>Bacillati</taxon>
        <taxon>Actinomycetota</taxon>
        <taxon>Actinomycetes</taxon>
        <taxon>Kineosporiales</taxon>
        <taxon>Kineosporiaceae</taxon>
        <taxon>Quadrisphaera</taxon>
    </lineage>
</organism>
<name>A0A316ABC2_9ACTN</name>
<dbReference type="SUPFAM" id="SSF51556">
    <property type="entry name" value="Metallo-dependent hydrolases"/>
    <property type="match status" value="1"/>
</dbReference>
<feature type="domain" description="Amidohydrolase-related" evidence="3">
    <location>
        <begin position="30"/>
        <end position="417"/>
    </location>
</feature>
<dbReference type="NCBIfam" id="TIGR02022">
    <property type="entry name" value="hutF"/>
    <property type="match status" value="1"/>
</dbReference>
<dbReference type="InterPro" id="IPR032466">
    <property type="entry name" value="Metal_Hydrolase"/>
</dbReference>
<evidence type="ECO:0000313" key="5">
    <source>
        <dbReference type="Proteomes" id="UP000245469"/>
    </source>
</evidence>
<dbReference type="SUPFAM" id="SSF51338">
    <property type="entry name" value="Composite domain of metallo-dependent hydrolases"/>
    <property type="match status" value="1"/>
</dbReference>
<dbReference type="InterPro" id="IPR006680">
    <property type="entry name" value="Amidohydro-rel"/>
</dbReference>
<dbReference type="AlphaFoldDB" id="A0A316ABC2"/>
<dbReference type="InterPro" id="IPR011059">
    <property type="entry name" value="Metal-dep_hydrolase_composite"/>
</dbReference>
<evidence type="ECO:0000256" key="2">
    <source>
        <dbReference type="SAM" id="MobiDB-lite"/>
    </source>
</evidence>
<reference evidence="4 5" key="1">
    <citation type="submission" date="2018-03" db="EMBL/GenBank/DDBJ databases">
        <title>Genomic Encyclopedia of Archaeal and Bacterial Type Strains, Phase II (KMG-II): from individual species to whole genera.</title>
        <authorList>
            <person name="Goeker M."/>
        </authorList>
    </citation>
    <scope>NUCLEOTIDE SEQUENCE [LARGE SCALE GENOMIC DNA]</scope>
    <source>
        <strain evidence="4 5">DSM 44889</strain>
    </source>
</reference>
<dbReference type="InterPro" id="IPR010252">
    <property type="entry name" value="HutF"/>
</dbReference>
<feature type="region of interest" description="Disordered" evidence="2">
    <location>
        <begin position="1"/>
        <end position="25"/>
    </location>
</feature>
<proteinExistence type="predicted"/>
<dbReference type="EMBL" id="QGDQ01000007">
    <property type="protein sequence ID" value="PWJ54320.1"/>
    <property type="molecule type" value="Genomic_DNA"/>
</dbReference>
<accession>A0A316ABC2</accession>
<feature type="compositionally biased region" description="Basic and acidic residues" evidence="2">
    <location>
        <begin position="10"/>
        <end position="25"/>
    </location>
</feature>
<sequence>MRLHVAADGTVERLETGADPGPNDRRLDGVVLPGAVNAHSHAFHRLLRGRTHQSSAAGDSFWTWRELMYTQASRLTPELYERVATAVYAEMAATGWTSVVEFHYVHHAPDGRPYGAEDGGPHAMELALARAARSAGVRLTLLDTVYLAGGFGLPLQPEQQRFSDGSAHAWVERLASLRDAVAERFDARQVRLGAALHSVRAVPPEALPEVAAGIDAVLGHDAPVHVHLSEQVAENEACLAATGLTPTGLLAEHALLSPRLSAVHATHLTDADIALLGAAGATVVMCPTTEADLGDGIGPARALADAGVTIALGTDQHAVVDPLLETRALEHGERLASRRRGRFSPADLTTAMTSGGRAASGGTIAGAAVGSLAVGEPCDFVVIDSRSTRTAGADPDQLVLCATASDVTEVLVGGRTVAAHGKHAQLGDPGALLARAVEDLR</sequence>
<keyword evidence="5" id="KW-1185">Reference proteome</keyword>
<dbReference type="Gene3D" id="2.30.40.10">
    <property type="entry name" value="Urease, subunit C, domain 1"/>
    <property type="match status" value="1"/>
</dbReference>
<dbReference type="PANTHER" id="PTHR43794:SF11">
    <property type="entry name" value="AMIDOHYDROLASE-RELATED DOMAIN-CONTAINING PROTEIN"/>
    <property type="match status" value="1"/>
</dbReference>
<dbReference type="GO" id="GO:0016810">
    <property type="term" value="F:hydrolase activity, acting on carbon-nitrogen (but not peptide) bonds"/>
    <property type="evidence" value="ECO:0007669"/>
    <property type="project" value="InterPro"/>
</dbReference>
<keyword evidence="1" id="KW-0378">Hydrolase</keyword>
<evidence type="ECO:0000256" key="1">
    <source>
        <dbReference type="ARBA" id="ARBA00022801"/>
    </source>
</evidence>
<dbReference type="PANTHER" id="PTHR43794">
    <property type="entry name" value="AMINOHYDROLASE SSNA-RELATED"/>
    <property type="match status" value="1"/>
</dbReference>
<evidence type="ECO:0000313" key="4">
    <source>
        <dbReference type="EMBL" id="PWJ54320.1"/>
    </source>
</evidence>
<dbReference type="Pfam" id="PF01979">
    <property type="entry name" value="Amidohydro_1"/>
    <property type="match status" value="1"/>
</dbReference>
<protein>
    <submittedName>
        <fullName evidence="4">Formiminoglutamate deiminase</fullName>
    </submittedName>
</protein>
<gene>
    <name evidence="4" type="ORF">BXY45_10716</name>
</gene>
<dbReference type="InterPro" id="IPR050287">
    <property type="entry name" value="MTA/SAH_deaminase"/>
</dbReference>
<dbReference type="NCBIfam" id="NF006681">
    <property type="entry name" value="PRK09229.1-2"/>
    <property type="match status" value="1"/>
</dbReference>